<accession>A0A5C3KQJ7</accession>
<keyword evidence="3" id="KW-1185">Reference proteome</keyword>
<dbReference type="PANTHER" id="PTHR40124:SF1">
    <property type="entry name" value="DISAGGREGATASE RELATED REPEAT PROTEIN"/>
    <property type="match status" value="1"/>
</dbReference>
<dbReference type="Pfam" id="PF21294">
    <property type="entry name" value="Polysacc_lyase_14"/>
    <property type="match status" value="1"/>
</dbReference>
<evidence type="ECO:0000259" key="1">
    <source>
        <dbReference type="Pfam" id="PF21294"/>
    </source>
</evidence>
<dbReference type="OrthoDB" id="3337916at2759"/>
<dbReference type="PANTHER" id="PTHR40124">
    <property type="match status" value="1"/>
</dbReference>
<dbReference type="Gene3D" id="2.60.120.200">
    <property type="match status" value="1"/>
</dbReference>
<proteinExistence type="predicted"/>
<reference evidence="2 3" key="1">
    <citation type="journal article" date="2019" name="Nat. Ecol. Evol.">
        <title>Megaphylogeny resolves global patterns of mushroom evolution.</title>
        <authorList>
            <person name="Varga T."/>
            <person name="Krizsan K."/>
            <person name="Foldi C."/>
            <person name="Dima B."/>
            <person name="Sanchez-Garcia M."/>
            <person name="Sanchez-Ramirez S."/>
            <person name="Szollosi G.J."/>
            <person name="Szarkandi J.G."/>
            <person name="Papp V."/>
            <person name="Albert L."/>
            <person name="Andreopoulos W."/>
            <person name="Angelini C."/>
            <person name="Antonin V."/>
            <person name="Barry K.W."/>
            <person name="Bougher N.L."/>
            <person name="Buchanan P."/>
            <person name="Buyck B."/>
            <person name="Bense V."/>
            <person name="Catcheside P."/>
            <person name="Chovatia M."/>
            <person name="Cooper J."/>
            <person name="Damon W."/>
            <person name="Desjardin D."/>
            <person name="Finy P."/>
            <person name="Geml J."/>
            <person name="Haridas S."/>
            <person name="Hughes K."/>
            <person name="Justo A."/>
            <person name="Karasinski D."/>
            <person name="Kautmanova I."/>
            <person name="Kiss B."/>
            <person name="Kocsube S."/>
            <person name="Kotiranta H."/>
            <person name="LaButti K.M."/>
            <person name="Lechner B.E."/>
            <person name="Liimatainen K."/>
            <person name="Lipzen A."/>
            <person name="Lukacs Z."/>
            <person name="Mihaltcheva S."/>
            <person name="Morgado L.N."/>
            <person name="Niskanen T."/>
            <person name="Noordeloos M.E."/>
            <person name="Ohm R.A."/>
            <person name="Ortiz-Santana B."/>
            <person name="Ovrebo C."/>
            <person name="Racz N."/>
            <person name="Riley R."/>
            <person name="Savchenko A."/>
            <person name="Shiryaev A."/>
            <person name="Soop K."/>
            <person name="Spirin V."/>
            <person name="Szebenyi C."/>
            <person name="Tomsovsky M."/>
            <person name="Tulloss R.E."/>
            <person name="Uehling J."/>
            <person name="Grigoriev I.V."/>
            <person name="Vagvolgyi C."/>
            <person name="Papp T."/>
            <person name="Martin F.M."/>
            <person name="Miettinen O."/>
            <person name="Hibbett D.S."/>
            <person name="Nagy L.G."/>
        </authorList>
    </citation>
    <scope>NUCLEOTIDE SEQUENCE [LARGE SCALE GENOMIC DNA]</scope>
    <source>
        <strain evidence="2 3">CBS 121175</strain>
    </source>
</reference>
<keyword evidence="2" id="KW-0456">Lyase</keyword>
<dbReference type="EMBL" id="ML210234">
    <property type="protein sequence ID" value="TFK22692.1"/>
    <property type="molecule type" value="Genomic_DNA"/>
</dbReference>
<dbReference type="InterPro" id="IPR048958">
    <property type="entry name" value="Polysacc_lyase_14"/>
</dbReference>
<organism evidence="2 3">
    <name type="scientific">Coprinopsis marcescibilis</name>
    <name type="common">Agaric fungus</name>
    <name type="synonym">Psathyrella marcescibilis</name>
    <dbReference type="NCBI Taxonomy" id="230819"/>
    <lineage>
        <taxon>Eukaryota</taxon>
        <taxon>Fungi</taxon>
        <taxon>Dikarya</taxon>
        <taxon>Basidiomycota</taxon>
        <taxon>Agaricomycotina</taxon>
        <taxon>Agaricomycetes</taxon>
        <taxon>Agaricomycetidae</taxon>
        <taxon>Agaricales</taxon>
        <taxon>Agaricineae</taxon>
        <taxon>Psathyrellaceae</taxon>
        <taxon>Coprinopsis</taxon>
    </lineage>
</organism>
<name>A0A5C3KQJ7_COPMA</name>
<sequence>MYTSNHVASFNHTEVLVGRAPANANSLFPRGRGSSSWTTFSGISGARTLNWDTLKPVRVSDRGINFVQNAPSGKGTAIKINYPKGSYKPSAQPRGGISFYSHGPGGFDFTSAREATFSYSIYFPSGFDWVKGGKLPGLFGGDNQADSYSCSGGRKSDECWSARLMWRSGGNGELYAYVPPNQNKALCKEGTCEYGMSIGRGNFKFPTNQWVTVAERIRLNDVGQKNGEMELYFDGQSRIKVTNAVLRTKSAGKIRGIFFESFFGGSDASWATPKNQDIFIADLSVAITQTFSNAKRSEDESLDEEEEYLEVRSSAFRTGVFGWVQGFALVFITLLLTEVRI</sequence>
<dbReference type="Proteomes" id="UP000307440">
    <property type="component" value="Unassembled WGS sequence"/>
</dbReference>
<gene>
    <name evidence="2" type="ORF">FA15DRAFT_747659</name>
</gene>
<dbReference type="GO" id="GO:0016829">
    <property type="term" value="F:lyase activity"/>
    <property type="evidence" value="ECO:0007669"/>
    <property type="project" value="UniProtKB-KW"/>
</dbReference>
<evidence type="ECO:0000313" key="2">
    <source>
        <dbReference type="EMBL" id="TFK22692.1"/>
    </source>
</evidence>
<evidence type="ECO:0000313" key="3">
    <source>
        <dbReference type="Proteomes" id="UP000307440"/>
    </source>
</evidence>
<dbReference type="AlphaFoldDB" id="A0A5C3KQJ7"/>
<feature type="domain" description="Polysaccharide lyase 14" evidence="1">
    <location>
        <begin position="74"/>
        <end position="282"/>
    </location>
</feature>
<protein>
    <submittedName>
        <fullName evidence="2">Polysaccharide lyase family 14 protein</fullName>
    </submittedName>
</protein>